<dbReference type="EMBL" id="ML977611">
    <property type="protein sequence ID" value="KAF1997661.1"/>
    <property type="molecule type" value="Genomic_DNA"/>
</dbReference>
<feature type="region of interest" description="Disordered" evidence="1">
    <location>
        <begin position="1"/>
        <end position="23"/>
    </location>
</feature>
<gene>
    <name evidence="2" type="ORF">P154DRAFT_524700</name>
</gene>
<accession>A0A6A5WBZ7</accession>
<reference evidence="2" key="1">
    <citation type="journal article" date="2020" name="Stud. Mycol.">
        <title>101 Dothideomycetes genomes: a test case for predicting lifestyles and emergence of pathogens.</title>
        <authorList>
            <person name="Haridas S."/>
            <person name="Albert R."/>
            <person name="Binder M."/>
            <person name="Bloem J."/>
            <person name="Labutti K."/>
            <person name="Salamov A."/>
            <person name="Andreopoulos B."/>
            <person name="Baker S."/>
            <person name="Barry K."/>
            <person name="Bills G."/>
            <person name="Bluhm B."/>
            <person name="Cannon C."/>
            <person name="Castanera R."/>
            <person name="Culley D."/>
            <person name="Daum C."/>
            <person name="Ezra D."/>
            <person name="Gonzalez J."/>
            <person name="Henrissat B."/>
            <person name="Kuo A."/>
            <person name="Liang C."/>
            <person name="Lipzen A."/>
            <person name="Lutzoni F."/>
            <person name="Magnuson J."/>
            <person name="Mondo S."/>
            <person name="Nolan M."/>
            <person name="Ohm R."/>
            <person name="Pangilinan J."/>
            <person name="Park H.-J."/>
            <person name="Ramirez L."/>
            <person name="Alfaro M."/>
            <person name="Sun H."/>
            <person name="Tritt A."/>
            <person name="Yoshinaga Y."/>
            <person name="Zwiers L.-H."/>
            <person name="Turgeon B."/>
            <person name="Goodwin S."/>
            <person name="Spatafora J."/>
            <person name="Crous P."/>
            <person name="Grigoriev I."/>
        </authorList>
    </citation>
    <scope>NUCLEOTIDE SEQUENCE</scope>
    <source>
        <strain evidence="2">CBS 123094</strain>
    </source>
</reference>
<proteinExistence type="predicted"/>
<keyword evidence="3" id="KW-1185">Reference proteome</keyword>
<protein>
    <submittedName>
        <fullName evidence="2">Uncharacterized protein</fullName>
    </submittedName>
</protein>
<evidence type="ECO:0000313" key="2">
    <source>
        <dbReference type="EMBL" id="KAF1997661.1"/>
    </source>
</evidence>
<dbReference type="AlphaFoldDB" id="A0A6A5WBZ7"/>
<evidence type="ECO:0000256" key="1">
    <source>
        <dbReference type="SAM" id="MobiDB-lite"/>
    </source>
</evidence>
<sequence length="196" mass="21665">METNKATEEGDGMESGQKYTDWNSPWETMRGLTTALGNTWPSLKEGENRKLAKLTRRTFKIVPQNARHGHIPYAVIILACVERHVGGGLGLDPGSADADCGHCGILRIHESASPYWYLVFAPSMAGEAPSESLDRGLSKKQSQMTRRVVFRLQYANREDSKNGLGDVEALLVTQRNHDEINKGCMDVSETCITGEQ</sequence>
<organism evidence="2 3">
    <name type="scientific">Amniculicola lignicola CBS 123094</name>
    <dbReference type="NCBI Taxonomy" id="1392246"/>
    <lineage>
        <taxon>Eukaryota</taxon>
        <taxon>Fungi</taxon>
        <taxon>Dikarya</taxon>
        <taxon>Ascomycota</taxon>
        <taxon>Pezizomycotina</taxon>
        <taxon>Dothideomycetes</taxon>
        <taxon>Pleosporomycetidae</taxon>
        <taxon>Pleosporales</taxon>
        <taxon>Amniculicolaceae</taxon>
        <taxon>Amniculicola</taxon>
    </lineage>
</organism>
<name>A0A6A5WBZ7_9PLEO</name>
<dbReference type="Proteomes" id="UP000799779">
    <property type="component" value="Unassembled WGS sequence"/>
</dbReference>
<evidence type="ECO:0000313" key="3">
    <source>
        <dbReference type="Proteomes" id="UP000799779"/>
    </source>
</evidence>